<evidence type="ECO:0008006" key="3">
    <source>
        <dbReference type="Google" id="ProtNLM"/>
    </source>
</evidence>
<keyword evidence="2" id="KW-1185">Reference proteome</keyword>
<sequence>MTTAVLDAPPVTSAALTFDAPDAIWGVGSAPMASGLVHYPLSNRDVLADVDWAEGQLRALGVEAGSLIDLVHNYSECGQFWPYYLAGMRLGAQVMNGMATPWDVGRIEMYARRFPLRAVLGVSPQTVEGMAAFGLDAARVFAAVPVVGARGAAASALEALNLHPHRMTPLGPLILIAAPGEDAAAYDTAEWILETDGEGRILVTSGAKRAARYDRLDTGYRGQVADGVVKLEAGA</sequence>
<proteinExistence type="predicted"/>
<reference evidence="1 2" key="1">
    <citation type="submission" date="2023-07" db="EMBL/GenBank/DDBJ databases">
        <title>Sorghum-associated microbial communities from plants grown in Nebraska, USA.</title>
        <authorList>
            <person name="Schachtman D."/>
        </authorList>
    </citation>
    <scope>NUCLEOTIDE SEQUENCE [LARGE SCALE GENOMIC DNA]</scope>
    <source>
        <strain evidence="1 2">DS2154</strain>
    </source>
</reference>
<evidence type="ECO:0000313" key="1">
    <source>
        <dbReference type="EMBL" id="MDR6534208.1"/>
    </source>
</evidence>
<evidence type="ECO:0000313" key="2">
    <source>
        <dbReference type="Proteomes" id="UP001262754"/>
    </source>
</evidence>
<dbReference type="Proteomes" id="UP001262754">
    <property type="component" value="Unassembled WGS sequence"/>
</dbReference>
<dbReference type="EMBL" id="JAVDRL010000022">
    <property type="protein sequence ID" value="MDR6534208.1"/>
    <property type="molecule type" value="Genomic_DNA"/>
</dbReference>
<protein>
    <recommendedName>
        <fullName evidence="3">AMP-binding enzyme</fullName>
    </recommendedName>
</protein>
<organism evidence="1 2">
    <name type="scientific">Caulobacter rhizosphaerae</name>
    <dbReference type="NCBI Taxonomy" id="2010972"/>
    <lineage>
        <taxon>Bacteria</taxon>
        <taxon>Pseudomonadati</taxon>
        <taxon>Pseudomonadota</taxon>
        <taxon>Alphaproteobacteria</taxon>
        <taxon>Caulobacterales</taxon>
        <taxon>Caulobacteraceae</taxon>
        <taxon>Caulobacter</taxon>
    </lineage>
</organism>
<name>A0ABU1N757_9CAUL</name>
<gene>
    <name evidence="1" type="ORF">J2800_004979</name>
</gene>
<comment type="caution">
    <text evidence="1">The sequence shown here is derived from an EMBL/GenBank/DDBJ whole genome shotgun (WGS) entry which is preliminary data.</text>
</comment>
<dbReference type="RefSeq" id="WP_163229833.1">
    <property type="nucleotide sequence ID" value="NZ_BMLD01000021.1"/>
</dbReference>
<accession>A0ABU1N757</accession>